<feature type="domain" description="GDP/GTP exchange factor Sec2 N-terminal" evidence="4">
    <location>
        <begin position="160"/>
        <end position="245"/>
    </location>
</feature>
<proteinExistence type="predicted"/>
<organism evidence="5 6">
    <name type="scientific">Pseudocercospora fuligena</name>
    <dbReference type="NCBI Taxonomy" id="685502"/>
    <lineage>
        <taxon>Eukaryota</taxon>
        <taxon>Fungi</taxon>
        <taxon>Dikarya</taxon>
        <taxon>Ascomycota</taxon>
        <taxon>Pezizomycotina</taxon>
        <taxon>Dothideomycetes</taxon>
        <taxon>Dothideomycetidae</taxon>
        <taxon>Mycosphaerellales</taxon>
        <taxon>Mycosphaerellaceae</taxon>
        <taxon>Pseudocercospora</taxon>
    </lineage>
</organism>
<gene>
    <name evidence="5" type="ORF">HII31_08588</name>
</gene>
<feature type="compositionally biased region" description="Polar residues" evidence="3">
    <location>
        <begin position="116"/>
        <end position="125"/>
    </location>
</feature>
<dbReference type="GO" id="GO:0005085">
    <property type="term" value="F:guanyl-nucleotide exchange factor activity"/>
    <property type="evidence" value="ECO:0007669"/>
    <property type="project" value="InterPro"/>
</dbReference>
<reference evidence="5" key="1">
    <citation type="submission" date="2020-04" db="EMBL/GenBank/DDBJ databases">
        <title>Draft genome resource of the tomato pathogen Pseudocercospora fuligena.</title>
        <authorList>
            <person name="Zaccaron A."/>
        </authorList>
    </citation>
    <scope>NUCLEOTIDE SEQUENCE</scope>
    <source>
        <strain evidence="5">PF001</strain>
    </source>
</reference>
<feature type="compositionally biased region" description="Basic and acidic residues" evidence="3">
    <location>
        <begin position="126"/>
        <end position="136"/>
    </location>
</feature>
<accession>A0A8H6VH33</accession>
<dbReference type="SUPFAM" id="SSF144284">
    <property type="entry name" value="Sec2 N-terminal region"/>
    <property type="match status" value="1"/>
</dbReference>
<feature type="region of interest" description="Disordered" evidence="3">
    <location>
        <begin position="112"/>
        <end position="144"/>
    </location>
</feature>
<evidence type="ECO:0000313" key="5">
    <source>
        <dbReference type="EMBL" id="KAF7190257.1"/>
    </source>
</evidence>
<dbReference type="InterPro" id="IPR009449">
    <property type="entry name" value="Sec2_N"/>
</dbReference>
<dbReference type="GO" id="GO:0051286">
    <property type="term" value="C:cell tip"/>
    <property type="evidence" value="ECO:0007669"/>
    <property type="project" value="TreeGrafter"/>
</dbReference>
<dbReference type="PANTHER" id="PTHR14430">
    <property type="entry name" value="RABIN3-RELATED"/>
    <property type="match status" value="1"/>
</dbReference>
<dbReference type="PANTHER" id="PTHR14430:SF4">
    <property type="entry name" value="GDP_GTP EXCHANGE FACTOR SEC2 N-TERMINAL DOMAIN-CONTAINING PROTEIN"/>
    <property type="match status" value="1"/>
</dbReference>
<name>A0A8H6VH33_9PEZI</name>
<evidence type="ECO:0000256" key="1">
    <source>
        <dbReference type="ARBA" id="ARBA00023054"/>
    </source>
</evidence>
<comment type="caution">
    <text evidence="5">The sequence shown here is derived from an EMBL/GenBank/DDBJ whole genome shotgun (WGS) entry which is preliminary data.</text>
</comment>
<keyword evidence="1 2" id="KW-0175">Coiled coil</keyword>
<evidence type="ECO:0000313" key="6">
    <source>
        <dbReference type="Proteomes" id="UP000660729"/>
    </source>
</evidence>
<dbReference type="OrthoDB" id="5560525at2759"/>
<sequence length="280" mass="31150">HEVKSLGRPAAAFNPIREDPSISHRRPCRLCGCVLTRLLVVMASGGLPNGVPVIHRHGAHDSALDVEPNGVTGMRLRELEEENSLLAEKATAAAQRFADYENEIRVLKEQLRQQHNRQGSGTSNNSDEHKAAHPPERPPGLSRLGSFMRKASLAPADGAVSAREHDLEATLVKEQTARIAAENKVKAVNAEVEELSASLFQQANDMVAQERRENAALRDKIKELETAGGDVAQVVRKENERLKQKLEAMEQRDAERKRRLEKLEAAQKRIDRVRTMLTPR</sequence>
<dbReference type="GO" id="GO:0006887">
    <property type="term" value="P:exocytosis"/>
    <property type="evidence" value="ECO:0007669"/>
    <property type="project" value="TreeGrafter"/>
</dbReference>
<dbReference type="GO" id="GO:0070319">
    <property type="term" value="C:Golgi to plasma membrane transport vesicle"/>
    <property type="evidence" value="ECO:0007669"/>
    <property type="project" value="TreeGrafter"/>
</dbReference>
<keyword evidence="6" id="KW-1185">Reference proteome</keyword>
<feature type="non-terminal residue" evidence="5">
    <location>
        <position position="1"/>
    </location>
</feature>
<evidence type="ECO:0000256" key="3">
    <source>
        <dbReference type="SAM" id="MobiDB-lite"/>
    </source>
</evidence>
<dbReference type="EMBL" id="JABCIY010000175">
    <property type="protein sequence ID" value="KAF7190257.1"/>
    <property type="molecule type" value="Genomic_DNA"/>
</dbReference>
<feature type="coiled-coil region" evidence="2">
    <location>
        <begin position="178"/>
        <end position="266"/>
    </location>
</feature>
<feature type="non-terminal residue" evidence="5">
    <location>
        <position position="280"/>
    </location>
</feature>
<dbReference type="InterPro" id="IPR040351">
    <property type="entry name" value="RAB3IL/RAB3IP/Sec2"/>
</dbReference>
<evidence type="ECO:0000256" key="2">
    <source>
        <dbReference type="SAM" id="Coils"/>
    </source>
</evidence>
<dbReference type="Pfam" id="PF06428">
    <property type="entry name" value="Sec2p"/>
    <property type="match status" value="1"/>
</dbReference>
<protein>
    <recommendedName>
        <fullName evidence="4">GDP/GTP exchange factor Sec2 N-terminal domain-containing protein</fullName>
    </recommendedName>
</protein>
<dbReference type="Proteomes" id="UP000660729">
    <property type="component" value="Unassembled WGS sequence"/>
</dbReference>
<evidence type="ECO:0000259" key="4">
    <source>
        <dbReference type="Pfam" id="PF06428"/>
    </source>
</evidence>
<dbReference type="Gene3D" id="6.10.140.910">
    <property type="match status" value="1"/>
</dbReference>
<dbReference type="AlphaFoldDB" id="A0A8H6VH33"/>